<evidence type="ECO:0000256" key="5">
    <source>
        <dbReference type="ARBA" id="ARBA00022777"/>
    </source>
</evidence>
<dbReference type="InterPro" id="IPR003661">
    <property type="entry name" value="HisK_dim/P_dom"/>
</dbReference>
<dbReference type="InterPro" id="IPR003018">
    <property type="entry name" value="GAF"/>
</dbReference>
<dbReference type="Pfam" id="PF00512">
    <property type="entry name" value="HisKA"/>
    <property type="match status" value="1"/>
</dbReference>
<dbReference type="AlphaFoldDB" id="A0A0F5JEA4"/>
<proteinExistence type="predicted"/>
<dbReference type="SUPFAM" id="SSF55781">
    <property type="entry name" value="GAF domain-like"/>
    <property type="match status" value="1"/>
</dbReference>
<keyword evidence="3" id="KW-0597">Phosphoprotein</keyword>
<dbReference type="InterPro" id="IPR036097">
    <property type="entry name" value="HisK_dim/P_sf"/>
</dbReference>
<reference evidence="10 11" key="1">
    <citation type="submission" date="2013-04" db="EMBL/GenBank/DDBJ databases">
        <title>The Genome Sequence of Parabacteroides goldsteinii DSM 19448.</title>
        <authorList>
            <consortium name="The Broad Institute Genomics Platform"/>
            <person name="Earl A."/>
            <person name="Ward D."/>
            <person name="Feldgarden M."/>
            <person name="Gevers D."/>
            <person name="Martens E."/>
            <person name="Sakamoto M."/>
            <person name="Benno Y."/>
            <person name="Song Y."/>
            <person name="Liu C."/>
            <person name="Lee J."/>
            <person name="Bolanos M."/>
            <person name="Vaisanen M.L."/>
            <person name="Finegold S.M."/>
            <person name="Walker B."/>
            <person name="Young S."/>
            <person name="Zeng Q."/>
            <person name="Gargeya S."/>
            <person name="Fitzgerald M."/>
            <person name="Haas B."/>
            <person name="Abouelleil A."/>
            <person name="Allen A.W."/>
            <person name="Alvarado L."/>
            <person name="Arachchi H.M."/>
            <person name="Berlin A.M."/>
            <person name="Chapman S.B."/>
            <person name="Gainer-Dewar J."/>
            <person name="Goldberg J."/>
            <person name="Griggs A."/>
            <person name="Gujja S."/>
            <person name="Hansen M."/>
            <person name="Howarth C."/>
            <person name="Imamovic A."/>
            <person name="Ireland A."/>
            <person name="Larimer J."/>
            <person name="McCowan C."/>
            <person name="Murphy C."/>
            <person name="Pearson M."/>
            <person name="Poon T.W."/>
            <person name="Priest M."/>
            <person name="Roberts A."/>
            <person name="Saif S."/>
            <person name="Shea T."/>
            <person name="Sisk P."/>
            <person name="Sykes S."/>
            <person name="Wortman J."/>
            <person name="Nusbaum C."/>
            <person name="Birren B."/>
        </authorList>
    </citation>
    <scope>NUCLEOTIDE SEQUENCE [LARGE SCALE GENOMIC DNA]</scope>
    <source>
        <strain evidence="10 11">DSM 19448</strain>
    </source>
</reference>
<organism evidence="10 11">
    <name type="scientific">Parabacteroides goldsteinii DSM 19448 = WAL 12034</name>
    <dbReference type="NCBI Taxonomy" id="927665"/>
    <lineage>
        <taxon>Bacteria</taxon>
        <taxon>Pseudomonadati</taxon>
        <taxon>Bacteroidota</taxon>
        <taxon>Bacteroidia</taxon>
        <taxon>Bacteroidales</taxon>
        <taxon>Tannerellaceae</taxon>
        <taxon>Parabacteroides</taxon>
    </lineage>
</organism>
<dbReference type="PROSITE" id="PS50112">
    <property type="entry name" value="PAS"/>
    <property type="match status" value="1"/>
</dbReference>
<dbReference type="RefSeq" id="WP_046146005.1">
    <property type="nucleotide sequence ID" value="NZ_KQ033912.1"/>
</dbReference>
<dbReference type="InterPro" id="IPR036890">
    <property type="entry name" value="HATPase_C_sf"/>
</dbReference>
<dbReference type="CDD" id="cd16922">
    <property type="entry name" value="HATPase_EvgS-ArcB-TorS-like"/>
    <property type="match status" value="1"/>
</dbReference>
<dbReference type="Gene3D" id="3.30.450.20">
    <property type="entry name" value="PAS domain"/>
    <property type="match status" value="1"/>
</dbReference>
<sequence>MMSTLTKNKYNRLSKEELILLLEARDNERKADTGSSFAEASNIKRIISEVLVLLFNEERQPIEKAMSLLLNFFNADWGYVAIFEKDGRTAYSPYEVMSEWVEVPKENHSELTDETIPWIMETVKDGRDIVMCSMSDLPPEAETDKKLFELQHLKSMLIIPLSFHNKIQGFIGFDSVRVQRFWTATEIEDLHIIASIFSLIIERRETQASLEESRKHLAELSIKFKQFFNNLPIGVELYDSEGYLIDLNEADARIFGSARKDLLGINLFRNPAIPEKILKGIKSGRAFSFPFVYDFSIIQNTSYYPSAFVDQVKYLQIKGIGLNDPEFGLVGYLLIISDNTDMQLKAEQTRNNLAILKAVLLSGRSIVGEYSVEEDELYIDPVLNDHSSSNPLFNYLKTHNYLSIQELWDLGQFSSIPGNDMGPLLQVIRGETDNCSFVCKMFVRTVPTWIRINAQAHKINKDGHPCKVVCYITDITGEKQLEENLQQARDESRKNELEMQKAREADMLKSTFLANMSHEIRTPLNAIVGFSGIIAEMDDEEGKDEYVKIINTNCDLLLRLVTDILDFSKIESGMMDYSLADVNIKEICAEQYKVHSLKVQEGVSMRCDLNALPDKILHTDPKRVTQVVSNLLSNAIKFTEQGSITLSYRVEEDHVLFEVSDTGIGISARHIETIFERFTKVDSFKQGTGLGLSICKTIVNALRGEIGVDSTPGVGSRFWFTLPCE</sequence>
<accession>A0A0F5JEA4</accession>
<dbReference type="InterPro" id="IPR050736">
    <property type="entry name" value="Sensor_HK_Regulatory"/>
</dbReference>
<keyword evidence="5" id="KW-0418">Kinase</keyword>
<dbReference type="SMART" id="SM00387">
    <property type="entry name" value="HATPase_c"/>
    <property type="match status" value="1"/>
</dbReference>
<name>A0A0F5JEA4_9BACT</name>
<evidence type="ECO:0000256" key="4">
    <source>
        <dbReference type="ARBA" id="ARBA00022679"/>
    </source>
</evidence>
<evidence type="ECO:0000256" key="7">
    <source>
        <dbReference type="SAM" id="Coils"/>
    </source>
</evidence>
<evidence type="ECO:0000313" key="10">
    <source>
        <dbReference type="EMBL" id="KKB56048.1"/>
    </source>
</evidence>
<dbReference type="InterPro" id="IPR000014">
    <property type="entry name" value="PAS"/>
</dbReference>
<evidence type="ECO:0000259" key="8">
    <source>
        <dbReference type="PROSITE" id="PS50109"/>
    </source>
</evidence>
<feature type="domain" description="Histidine kinase" evidence="8">
    <location>
        <begin position="515"/>
        <end position="725"/>
    </location>
</feature>
<evidence type="ECO:0000313" key="11">
    <source>
        <dbReference type="Proteomes" id="UP000033047"/>
    </source>
</evidence>
<dbReference type="GO" id="GO:0000155">
    <property type="term" value="F:phosphorelay sensor kinase activity"/>
    <property type="evidence" value="ECO:0007669"/>
    <property type="project" value="InterPro"/>
</dbReference>
<dbReference type="CDD" id="cd00082">
    <property type="entry name" value="HisKA"/>
    <property type="match status" value="1"/>
</dbReference>
<dbReference type="STRING" id="927665.HMPREF1535_02021"/>
<dbReference type="PANTHER" id="PTHR43711:SF31">
    <property type="entry name" value="HISTIDINE KINASE"/>
    <property type="match status" value="1"/>
</dbReference>
<dbReference type="SMART" id="SM00065">
    <property type="entry name" value="GAF"/>
    <property type="match status" value="1"/>
</dbReference>
<evidence type="ECO:0000256" key="6">
    <source>
        <dbReference type="ARBA" id="ARBA00023012"/>
    </source>
</evidence>
<dbReference type="EMBL" id="AQHV01000011">
    <property type="protein sequence ID" value="KKB56048.1"/>
    <property type="molecule type" value="Genomic_DNA"/>
</dbReference>
<protein>
    <recommendedName>
        <fullName evidence="2">histidine kinase</fullName>
        <ecNumber evidence="2">2.7.13.3</ecNumber>
    </recommendedName>
</protein>
<dbReference type="SUPFAM" id="SSF55785">
    <property type="entry name" value="PYP-like sensor domain (PAS domain)"/>
    <property type="match status" value="1"/>
</dbReference>
<dbReference type="PROSITE" id="PS50109">
    <property type="entry name" value="HIS_KIN"/>
    <property type="match status" value="1"/>
</dbReference>
<dbReference type="SMART" id="SM00388">
    <property type="entry name" value="HisKA"/>
    <property type="match status" value="1"/>
</dbReference>
<dbReference type="Gene3D" id="1.10.287.130">
    <property type="match status" value="1"/>
</dbReference>
<evidence type="ECO:0000256" key="2">
    <source>
        <dbReference type="ARBA" id="ARBA00012438"/>
    </source>
</evidence>
<keyword evidence="6" id="KW-0902">Two-component regulatory system</keyword>
<dbReference type="InterPro" id="IPR005467">
    <property type="entry name" value="His_kinase_dom"/>
</dbReference>
<dbReference type="FunFam" id="3.30.565.10:FF:000010">
    <property type="entry name" value="Sensor histidine kinase RcsC"/>
    <property type="match status" value="1"/>
</dbReference>
<dbReference type="Pfam" id="PF02518">
    <property type="entry name" value="HATPase_c"/>
    <property type="match status" value="1"/>
</dbReference>
<dbReference type="Gene3D" id="3.30.565.10">
    <property type="entry name" value="Histidine kinase-like ATPase, C-terminal domain"/>
    <property type="match status" value="1"/>
</dbReference>
<gene>
    <name evidence="10" type="ORF">HMPREF1535_02021</name>
</gene>
<dbReference type="SUPFAM" id="SSF47384">
    <property type="entry name" value="Homodimeric domain of signal transducing histidine kinase"/>
    <property type="match status" value="1"/>
</dbReference>
<comment type="catalytic activity">
    <reaction evidence="1">
        <text>ATP + protein L-histidine = ADP + protein N-phospho-L-histidine.</text>
        <dbReference type="EC" id="2.7.13.3"/>
    </reaction>
</comment>
<dbReference type="PANTHER" id="PTHR43711">
    <property type="entry name" value="TWO-COMPONENT HISTIDINE KINASE"/>
    <property type="match status" value="1"/>
</dbReference>
<keyword evidence="4" id="KW-0808">Transferase</keyword>
<keyword evidence="7" id="KW-0175">Coiled coil</keyword>
<evidence type="ECO:0000256" key="3">
    <source>
        <dbReference type="ARBA" id="ARBA00022553"/>
    </source>
</evidence>
<dbReference type="Proteomes" id="UP000033047">
    <property type="component" value="Unassembled WGS sequence"/>
</dbReference>
<dbReference type="PRINTS" id="PR00344">
    <property type="entry name" value="BCTRLSENSOR"/>
</dbReference>
<dbReference type="SUPFAM" id="SSF55874">
    <property type="entry name" value="ATPase domain of HSP90 chaperone/DNA topoisomerase II/histidine kinase"/>
    <property type="match status" value="1"/>
</dbReference>
<dbReference type="InterPro" id="IPR029016">
    <property type="entry name" value="GAF-like_dom_sf"/>
</dbReference>
<dbReference type="InterPro" id="IPR003594">
    <property type="entry name" value="HATPase_dom"/>
</dbReference>
<evidence type="ECO:0000256" key="1">
    <source>
        <dbReference type="ARBA" id="ARBA00000085"/>
    </source>
</evidence>
<dbReference type="InterPro" id="IPR035965">
    <property type="entry name" value="PAS-like_dom_sf"/>
</dbReference>
<dbReference type="InterPro" id="IPR004358">
    <property type="entry name" value="Sig_transdc_His_kin-like_C"/>
</dbReference>
<feature type="domain" description="PAS" evidence="9">
    <location>
        <begin position="220"/>
        <end position="275"/>
    </location>
</feature>
<evidence type="ECO:0000259" key="9">
    <source>
        <dbReference type="PROSITE" id="PS50112"/>
    </source>
</evidence>
<feature type="coiled-coil region" evidence="7">
    <location>
        <begin position="478"/>
        <end position="505"/>
    </location>
</feature>
<dbReference type="EC" id="2.7.13.3" evidence="2"/>
<dbReference type="Gene3D" id="3.30.450.40">
    <property type="match status" value="1"/>
</dbReference>
<dbReference type="PATRIC" id="fig|927665.4.peg.2074"/>
<comment type="caution">
    <text evidence="10">The sequence shown here is derived from an EMBL/GenBank/DDBJ whole genome shotgun (WGS) entry which is preliminary data.</text>
</comment>
<dbReference type="HOGENOM" id="CLU_000445_89_13_10"/>